<dbReference type="GO" id="GO:0003735">
    <property type="term" value="F:structural constituent of ribosome"/>
    <property type="evidence" value="ECO:0007669"/>
    <property type="project" value="InterPro"/>
</dbReference>
<protein>
    <submittedName>
        <fullName evidence="5">Uncharacterized protein</fullName>
    </submittedName>
</protein>
<dbReference type="Gene3D" id="3.10.440.10">
    <property type="match status" value="1"/>
</dbReference>
<dbReference type="InterPro" id="IPR000054">
    <property type="entry name" value="Ribosomal_eL31"/>
</dbReference>
<feature type="region of interest" description="Disordered" evidence="4">
    <location>
        <begin position="50"/>
        <end position="86"/>
    </location>
</feature>
<dbReference type="PANTHER" id="PTHR10956">
    <property type="entry name" value="60S RIBOSOMAL PROTEIN L31"/>
    <property type="match status" value="1"/>
</dbReference>
<dbReference type="SMART" id="SM01380">
    <property type="entry name" value="Ribosomal_L31e"/>
    <property type="match status" value="1"/>
</dbReference>
<dbReference type="EMBL" id="GL194306">
    <property type="protein sequence ID" value="EFB19692.1"/>
    <property type="molecule type" value="Genomic_DNA"/>
</dbReference>
<name>D2I3G7_AILME</name>
<dbReference type="GO" id="GO:0022625">
    <property type="term" value="C:cytosolic large ribosomal subunit"/>
    <property type="evidence" value="ECO:0007669"/>
    <property type="project" value="TreeGrafter"/>
</dbReference>
<reference evidence="5" key="1">
    <citation type="journal article" date="2010" name="Nature">
        <title>The sequence and de novo assembly of the giant panda genome.</title>
        <authorList>
            <person name="Li R."/>
            <person name="Fan W."/>
            <person name="Tian G."/>
            <person name="Zhu H."/>
            <person name="He L."/>
            <person name="Cai J."/>
            <person name="Huang Q."/>
            <person name="Cai Q."/>
            <person name="Li B."/>
            <person name="Bai Y."/>
            <person name="Zhang Z."/>
            <person name="Zhang Y."/>
            <person name="Wang W."/>
            <person name="Li J."/>
            <person name="Wei F."/>
            <person name="Li H."/>
            <person name="Jian M."/>
            <person name="Li J."/>
            <person name="Zhang Z."/>
            <person name="Nielsen R."/>
            <person name="Li D."/>
            <person name="Gu W."/>
            <person name="Yang Z."/>
            <person name="Xuan Z."/>
            <person name="Ryder O.A."/>
            <person name="Leung F.C."/>
            <person name="Zhou Y."/>
            <person name="Cao J."/>
            <person name="Sun X."/>
            <person name="Fu Y."/>
            <person name="Fang X."/>
            <person name="Guo X."/>
            <person name="Wang B."/>
            <person name="Hou R."/>
            <person name="Shen F."/>
            <person name="Mu B."/>
            <person name="Ni P."/>
            <person name="Lin R."/>
            <person name="Qian W."/>
            <person name="Wang G."/>
            <person name="Yu C."/>
            <person name="Nie W."/>
            <person name="Wang J."/>
            <person name="Wu Z."/>
            <person name="Liang H."/>
            <person name="Min J."/>
            <person name="Wu Q."/>
            <person name="Cheng S."/>
            <person name="Ruan J."/>
            <person name="Wang M."/>
            <person name="Shi Z."/>
            <person name="Wen M."/>
            <person name="Liu B."/>
            <person name="Ren X."/>
            <person name="Zheng H."/>
            <person name="Dong D."/>
            <person name="Cook K."/>
            <person name="Shan G."/>
            <person name="Zhang H."/>
            <person name="Kosiol C."/>
            <person name="Xie X."/>
            <person name="Lu Z."/>
            <person name="Zheng H."/>
            <person name="Li Y."/>
            <person name="Steiner C.C."/>
            <person name="Lam T.T."/>
            <person name="Lin S."/>
            <person name="Zhang Q."/>
            <person name="Li G."/>
            <person name="Tian J."/>
            <person name="Gong T."/>
            <person name="Liu H."/>
            <person name="Zhang D."/>
            <person name="Fang L."/>
            <person name="Ye C."/>
            <person name="Zhang J."/>
            <person name="Hu W."/>
            <person name="Xu A."/>
            <person name="Ren Y."/>
            <person name="Zhang G."/>
            <person name="Bruford M.W."/>
            <person name="Li Q."/>
            <person name="Ma L."/>
            <person name="Guo Y."/>
            <person name="An N."/>
            <person name="Hu Y."/>
            <person name="Zheng Y."/>
            <person name="Shi Y."/>
            <person name="Li Z."/>
            <person name="Liu Q."/>
            <person name="Chen Y."/>
            <person name="Zhao J."/>
            <person name="Qu N."/>
            <person name="Zhao S."/>
            <person name="Tian F."/>
            <person name="Wang X."/>
            <person name="Wang H."/>
            <person name="Xu L."/>
            <person name="Liu X."/>
            <person name="Vinar T."/>
            <person name="Wang Y."/>
            <person name="Lam T.W."/>
            <person name="Yiu S.M."/>
            <person name="Liu S."/>
            <person name="Zhang H."/>
            <person name="Li D."/>
            <person name="Huang Y."/>
            <person name="Wang X."/>
            <person name="Yang G."/>
            <person name="Jiang Z."/>
            <person name="Wang J."/>
            <person name="Qin N."/>
            <person name="Li L."/>
            <person name="Li J."/>
            <person name="Bolund L."/>
            <person name="Kristiansen K."/>
            <person name="Wong G.K."/>
            <person name="Olson M."/>
            <person name="Zhang X."/>
            <person name="Li S."/>
            <person name="Yang H."/>
            <person name="Wang J."/>
            <person name="Wang J."/>
        </authorList>
    </citation>
    <scope>NUCLEOTIDE SEQUENCE [LARGE SCALE GENOMIC DNA]</scope>
</reference>
<organism evidence="5">
    <name type="scientific">Ailuropoda melanoleuca</name>
    <name type="common">Giant panda</name>
    <dbReference type="NCBI Taxonomy" id="9646"/>
    <lineage>
        <taxon>Eukaryota</taxon>
        <taxon>Metazoa</taxon>
        <taxon>Chordata</taxon>
        <taxon>Craniata</taxon>
        <taxon>Vertebrata</taxon>
        <taxon>Euteleostomi</taxon>
        <taxon>Mammalia</taxon>
        <taxon>Eutheria</taxon>
        <taxon>Laurasiatheria</taxon>
        <taxon>Carnivora</taxon>
        <taxon>Caniformia</taxon>
        <taxon>Ursidae</taxon>
        <taxon>Ailuropoda</taxon>
    </lineage>
</organism>
<comment type="similarity">
    <text evidence="1">Belongs to the eukaryotic ribosomal protein eL31 family.</text>
</comment>
<dbReference type="SUPFAM" id="SSF54575">
    <property type="entry name" value="Ribosomal protein L31e"/>
    <property type="match status" value="1"/>
</dbReference>
<dbReference type="InterPro" id="IPR023621">
    <property type="entry name" value="Ribosomal_eL31_dom_sf"/>
</dbReference>
<dbReference type="GO" id="GO:0002181">
    <property type="term" value="P:cytoplasmic translation"/>
    <property type="evidence" value="ECO:0007669"/>
    <property type="project" value="TreeGrafter"/>
</dbReference>
<dbReference type="AlphaFoldDB" id="D2I3G7"/>
<keyword evidence="3" id="KW-0687">Ribonucleoprotein</keyword>
<evidence type="ECO:0000313" key="5">
    <source>
        <dbReference type="EMBL" id="EFB19692.1"/>
    </source>
</evidence>
<feature type="region of interest" description="Disordered" evidence="4">
    <location>
        <begin position="1"/>
        <end position="29"/>
    </location>
</feature>
<feature type="non-terminal residue" evidence="5">
    <location>
        <position position="86"/>
    </location>
</feature>
<keyword evidence="2" id="KW-0689">Ribosomal protein</keyword>
<evidence type="ECO:0000256" key="4">
    <source>
        <dbReference type="SAM" id="MobiDB-lite"/>
    </source>
</evidence>
<gene>
    <name evidence="5" type="ORF">PANDA_020056</name>
</gene>
<accession>D2I3G7</accession>
<evidence type="ECO:0000256" key="3">
    <source>
        <dbReference type="ARBA" id="ARBA00023274"/>
    </source>
</evidence>
<proteinExistence type="inferred from homology"/>
<feature type="compositionally biased region" description="Basic residues" evidence="4">
    <location>
        <begin position="1"/>
        <end position="10"/>
    </location>
</feature>
<feature type="compositionally biased region" description="Basic and acidic residues" evidence="4">
    <location>
        <begin position="68"/>
        <end position="79"/>
    </location>
</feature>
<dbReference type="Pfam" id="PF01198">
    <property type="entry name" value="Ribosomal_L31e"/>
    <property type="match status" value="1"/>
</dbReference>
<dbReference type="InParanoid" id="D2I3G7"/>
<evidence type="ECO:0000256" key="2">
    <source>
        <dbReference type="ARBA" id="ARBA00022980"/>
    </source>
</evidence>
<dbReference type="PANTHER" id="PTHR10956:SF0">
    <property type="entry name" value="60S RIBOSOMAL PROTEIN L31"/>
    <property type="match status" value="1"/>
</dbReference>
<evidence type="ECO:0000256" key="1">
    <source>
        <dbReference type="ARBA" id="ARBA00010808"/>
    </source>
</evidence>
<sequence>MSKIHIHKHICGGSLKKSAPSGREIQKTARKELGISDVCKDSRHNRAARAKAIRNGPHQISIQSSRKHKEDGDSPDKLHTLLPMLR</sequence>